<reference evidence="2 3" key="1">
    <citation type="journal article" date="2014" name="Genome Announc.">
        <title>Complete Genome Sequence of the Bovine Mastitis Pathogen Mycoplasma californicum Strain ST-6T (ATCC 33461T).</title>
        <authorList>
            <person name="Calcutt M.J."/>
            <person name="Foecking M.F."/>
            <person name="Fox L.K."/>
        </authorList>
    </citation>
    <scope>NUCLEOTIDE SEQUENCE [LARGE SCALE GENOMIC DNA]</scope>
    <source>
        <strain evidence="2 3">ST-6</strain>
    </source>
</reference>
<sequence length="392" mass="44132">MALSAQEQIKTEKEFLEKSYPKLAQARKAKEMIAKLEAEIAAKTKEVETKTAEKVAKEAELTKAQADVKAKEEALNKATEAKTKADEVVKATEGSQTELTKAIEQLKASINKFKEELEKTTDEAKKEQTKATITTLEEQLKLLEAGKGEKLKVAKDAQTEAQKLVTQATEAKDKAESSVKEIETQKTKLEEELKKLEAELKEKTAEKVAKEAEYTQADNATPDSVKKLLASLEAIEAKIAELKKEATPEELKEVEHYLAVAKELERVKGVENKILALGNKDILLLLQKRPEFKKFILENPEFIKSKPWVDSLGRLAKKEALIINKKYSSLSDEQQKKIKIILNKQPSLYETLSSDPKVIENINKIKAESSDLLDEFLKKLEKDPKYIELIKE</sequence>
<evidence type="ECO:0000256" key="1">
    <source>
        <dbReference type="SAM" id="Coils"/>
    </source>
</evidence>
<keyword evidence="3" id="KW-1185">Reference proteome</keyword>
<accession>A0A059XS79</accession>
<dbReference type="EMBL" id="CP007521">
    <property type="protein sequence ID" value="AIA29663.1"/>
    <property type="molecule type" value="Genomic_DNA"/>
</dbReference>
<keyword evidence="1" id="KW-0175">Coiled coil</keyword>
<evidence type="ECO:0000313" key="2">
    <source>
        <dbReference type="EMBL" id="AIA29663.1"/>
    </source>
</evidence>
<name>A0A059XS79_9BACT</name>
<dbReference type="KEGG" id="mcr:MCFN_02705"/>
<protein>
    <submittedName>
        <fullName evidence="2">Uncharacterized protein</fullName>
    </submittedName>
</protein>
<feature type="coiled-coil region" evidence="1">
    <location>
        <begin position="26"/>
        <end position="252"/>
    </location>
</feature>
<evidence type="ECO:0000313" key="3">
    <source>
        <dbReference type="Proteomes" id="UP000027088"/>
    </source>
</evidence>
<organism evidence="2 3">
    <name type="scientific">Mycoplasmopsis californica</name>
    <dbReference type="NCBI Taxonomy" id="2113"/>
    <lineage>
        <taxon>Bacteria</taxon>
        <taxon>Bacillati</taxon>
        <taxon>Mycoplasmatota</taxon>
        <taxon>Mycoplasmoidales</taxon>
        <taxon>Metamycoplasmataceae</taxon>
        <taxon>Mycoplasmopsis</taxon>
    </lineage>
</organism>
<dbReference type="Proteomes" id="UP000027088">
    <property type="component" value="Chromosome"/>
</dbReference>
<proteinExistence type="predicted"/>
<gene>
    <name evidence="2" type="ORF">MCFN_02705</name>
</gene>
<dbReference type="RefSeq" id="WP_038562062.1">
    <property type="nucleotide sequence ID" value="NZ_CP007521.1"/>
</dbReference>
<dbReference type="AlphaFoldDB" id="A0A059XS79"/>